<dbReference type="SUPFAM" id="SSF53474">
    <property type="entry name" value="alpha/beta-Hydrolases"/>
    <property type="match status" value="1"/>
</dbReference>
<accession>A0A517XVE2</accession>
<dbReference type="Pfam" id="PF00326">
    <property type="entry name" value="Peptidase_S9"/>
    <property type="match status" value="1"/>
</dbReference>
<dbReference type="InterPro" id="IPR029058">
    <property type="entry name" value="AB_hydrolase_fold"/>
</dbReference>
<evidence type="ECO:0000259" key="2">
    <source>
        <dbReference type="Pfam" id="PF00326"/>
    </source>
</evidence>
<dbReference type="AlphaFoldDB" id="A0A517XVE2"/>
<feature type="signal peptide" evidence="1">
    <location>
        <begin position="1"/>
        <end position="19"/>
    </location>
</feature>
<feature type="domain" description="Peptidase S9 prolyl oligopeptidase catalytic" evidence="2">
    <location>
        <begin position="197"/>
        <end position="265"/>
    </location>
</feature>
<gene>
    <name evidence="3" type="ORF">ETAA1_34260</name>
</gene>
<organism evidence="3 4">
    <name type="scientific">Urbifossiella limnaea</name>
    <dbReference type="NCBI Taxonomy" id="2528023"/>
    <lineage>
        <taxon>Bacteria</taxon>
        <taxon>Pseudomonadati</taxon>
        <taxon>Planctomycetota</taxon>
        <taxon>Planctomycetia</taxon>
        <taxon>Gemmatales</taxon>
        <taxon>Gemmataceae</taxon>
        <taxon>Urbifossiella</taxon>
    </lineage>
</organism>
<feature type="chain" id="PRO_5022008184" description="Peptidase S9 prolyl oligopeptidase catalytic domain-containing protein" evidence="1">
    <location>
        <begin position="20"/>
        <end position="372"/>
    </location>
</feature>
<name>A0A517XVE2_9BACT</name>
<dbReference type="OrthoDB" id="3668964at2"/>
<dbReference type="Proteomes" id="UP000319576">
    <property type="component" value="Chromosome"/>
</dbReference>
<dbReference type="InterPro" id="IPR001375">
    <property type="entry name" value="Peptidase_S9_cat"/>
</dbReference>
<protein>
    <recommendedName>
        <fullName evidence="2">Peptidase S9 prolyl oligopeptidase catalytic domain-containing protein</fullName>
    </recommendedName>
</protein>
<proteinExistence type="predicted"/>
<dbReference type="KEGG" id="uli:ETAA1_34260"/>
<keyword evidence="1" id="KW-0732">Signal</keyword>
<keyword evidence="4" id="KW-1185">Reference proteome</keyword>
<dbReference type="GO" id="GO:0006508">
    <property type="term" value="P:proteolysis"/>
    <property type="evidence" value="ECO:0007669"/>
    <property type="project" value="InterPro"/>
</dbReference>
<dbReference type="Gene3D" id="3.40.50.1820">
    <property type="entry name" value="alpha/beta hydrolase"/>
    <property type="match status" value="1"/>
</dbReference>
<sequence precursor="true">MRSSVAVLVIVVALVPAVAAPPGDPPASIAKFFRPPTELEKDFGPYRSPLLFDDGSPVRTPADWHKRRGELLAYWHGRMGAWPPLIERPKIEYGAKEKRDTVTQQRVKIETAPGRVVEDAYLLVPDGPGPFPAVVVVFYEADTAVGKGKGPLRDFAIQLARRGFVTLSVGGDPNTYYPTRETCRIQPLSFHAYEAANCYQLLASLPFVDATRIGITGHSYGGKWAMFAACLFDRFAAGAWSDPGIVFDEARSNVNYWEPWYLGFEPGKAQQRGRGIPNEKNPRTGPYKRMMDEKRDLHELHALMAPRPFLASGGAEDPIGRWKALNHSVAVNRVLGVENRVALTTRPAHDPSEESNAALYTFFEWALGPVRK</sequence>
<dbReference type="GO" id="GO:0008236">
    <property type="term" value="F:serine-type peptidase activity"/>
    <property type="evidence" value="ECO:0007669"/>
    <property type="project" value="InterPro"/>
</dbReference>
<evidence type="ECO:0000313" key="3">
    <source>
        <dbReference type="EMBL" id="QDU21459.1"/>
    </source>
</evidence>
<evidence type="ECO:0000256" key="1">
    <source>
        <dbReference type="SAM" id="SignalP"/>
    </source>
</evidence>
<dbReference type="EMBL" id="CP036273">
    <property type="protein sequence ID" value="QDU21459.1"/>
    <property type="molecule type" value="Genomic_DNA"/>
</dbReference>
<evidence type="ECO:0000313" key="4">
    <source>
        <dbReference type="Proteomes" id="UP000319576"/>
    </source>
</evidence>
<reference evidence="3 4" key="1">
    <citation type="submission" date="2019-02" db="EMBL/GenBank/DDBJ databases">
        <title>Deep-cultivation of Planctomycetes and their phenomic and genomic characterization uncovers novel biology.</title>
        <authorList>
            <person name="Wiegand S."/>
            <person name="Jogler M."/>
            <person name="Boedeker C."/>
            <person name="Pinto D."/>
            <person name="Vollmers J."/>
            <person name="Rivas-Marin E."/>
            <person name="Kohn T."/>
            <person name="Peeters S.H."/>
            <person name="Heuer A."/>
            <person name="Rast P."/>
            <person name="Oberbeckmann S."/>
            <person name="Bunk B."/>
            <person name="Jeske O."/>
            <person name="Meyerdierks A."/>
            <person name="Storesund J.E."/>
            <person name="Kallscheuer N."/>
            <person name="Luecker S."/>
            <person name="Lage O.M."/>
            <person name="Pohl T."/>
            <person name="Merkel B.J."/>
            <person name="Hornburger P."/>
            <person name="Mueller R.-W."/>
            <person name="Bruemmer F."/>
            <person name="Labrenz M."/>
            <person name="Spormann A.M."/>
            <person name="Op den Camp H."/>
            <person name="Overmann J."/>
            <person name="Amann R."/>
            <person name="Jetten M.S.M."/>
            <person name="Mascher T."/>
            <person name="Medema M.H."/>
            <person name="Devos D.P."/>
            <person name="Kaster A.-K."/>
            <person name="Ovreas L."/>
            <person name="Rohde M."/>
            <person name="Galperin M.Y."/>
            <person name="Jogler C."/>
        </authorList>
    </citation>
    <scope>NUCLEOTIDE SEQUENCE [LARGE SCALE GENOMIC DNA]</scope>
    <source>
        <strain evidence="3 4">ETA_A1</strain>
    </source>
</reference>
<dbReference type="RefSeq" id="WP_145240425.1">
    <property type="nucleotide sequence ID" value="NZ_CP036273.1"/>
</dbReference>